<evidence type="ECO:0008006" key="11">
    <source>
        <dbReference type="Google" id="ProtNLM"/>
    </source>
</evidence>
<dbReference type="InterPro" id="IPR036638">
    <property type="entry name" value="HLH_DNA-bd_sf"/>
</dbReference>
<evidence type="ECO:0000256" key="2">
    <source>
        <dbReference type="ARBA" id="ARBA00023015"/>
    </source>
</evidence>
<sequence>MESENQEQEEEISELLLGIMEGYSDSVIPPLSQISTLHEPEIAFVEKGSSSRKRGRPPKSASRIENIQKERDRRGKMSDSYAFLQSMVPNLFPKATREKIVNETTKYIRVLEEEKSRLEKLKESSKSMAAKGTILLPSTNLNSCVSCVTVSSNVAFFGIQMLVRQGLLTKIFEVFHKHQAEVLAANVAVNHGQVMVTITACVNGNGGNTVEKIKKEILIL</sequence>
<evidence type="ECO:0000313" key="10">
    <source>
        <dbReference type="EMBL" id="SPD04002.1"/>
    </source>
</evidence>
<keyword evidence="5" id="KW-0539">Nucleus</keyword>
<dbReference type="InterPro" id="IPR002912">
    <property type="entry name" value="ACT_dom"/>
</dbReference>
<keyword evidence="4" id="KW-0804">Transcription</keyword>
<evidence type="ECO:0000256" key="3">
    <source>
        <dbReference type="ARBA" id="ARBA00023125"/>
    </source>
</evidence>
<feature type="domain" description="BHLH" evidence="8">
    <location>
        <begin position="61"/>
        <end position="111"/>
    </location>
</feature>
<dbReference type="InterPro" id="IPR054502">
    <property type="entry name" value="bHLH-TF_ACT-like_plant"/>
</dbReference>
<dbReference type="Pfam" id="PF22754">
    <property type="entry name" value="bHLH-TF_ACT-like_plant"/>
    <property type="match status" value="1"/>
</dbReference>
<dbReference type="AlphaFoldDB" id="A0A2N9GWC3"/>
<dbReference type="CDD" id="cd11393">
    <property type="entry name" value="bHLH_AtbHLH_like"/>
    <property type="match status" value="1"/>
</dbReference>
<reference evidence="10" key="1">
    <citation type="submission" date="2018-02" db="EMBL/GenBank/DDBJ databases">
        <authorList>
            <person name="Cohen D.B."/>
            <person name="Kent A.D."/>
        </authorList>
    </citation>
    <scope>NUCLEOTIDE SEQUENCE</scope>
</reference>
<feature type="region of interest" description="Disordered" evidence="7">
    <location>
        <begin position="46"/>
        <end position="77"/>
    </location>
</feature>
<evidence type="ECO:0000256" key="4">
    <source>
        <dbReference type="ARBA" id="ARBA00023163"/>
    </source>
</evidence>
<evidence type="ECO:0000256" key="5">
    <source>
        <dbReference type="ARBA" id="ARBA00023242"/>
    </source>
</evidence>
<dbReference type="PANTHER" id="PTHR46772:SF6">
    <property type="entry name" value="BHLH DOMAIN-CONTAINING PROTEIN"/>
    <property type="match status" value="1"/>
</dbReference>
<accession>A0A2N9GWC3</accession>
<dbReference type="InterPro" id="IPR044278">
    <property type="entry name" value="BHLH95-like"/>
</dbReference>
<dbReference type="GO" id="GO:0046983">
    <property type="term" value="F:protein dimerization activity"/>
    <property type="evidence" value="ECO:0007669"/>
    <property type="project" value="InterPro"/>
</dbReference>
<gene>
    <name evidence="10" type="ORF">FSB_LOCUS31884</name>
</gene>
<dbReference type="SMART" id="SM00353">
    <property type="entry name" value="HLH"/>
    <property type="match status" value="1"/>
</dbReference>
<name>A0A2N9GWC3_FAGSY</name>
<evidence type="ECO:0000256" key="7">
    <source>
        <dbReference type="SAM" id="MobiDB-lite"/>
    </source>
</evidence>
<keyword evidence="3" id="KW-0238">DNA-binding</keyword>
<dbReference type="Gene3D" id="4.10.280.10">
    <property type="entry name" value="Helix-loop-helix DNA-binding domain"/>
    <property type="match status" value="1"/>
</dbReference>
<evidence type="ECO:0000259" key="9">
    <source>
        <dbReference type="PROSITE" id="PS51671"/>
    </source>
</evidence>
<dbReference type="InterPro" id="IPR045239">
    <property type="entry name" value="bHLH95_bHLH"/>
</dbReference>
<evidence type="ECO:0000259" key="8">
    <source>
        <dbReference type="PROSITE" id="PS50888"/>
    </source>
</evidence>
<dbReference type="GO" id="GO:0005634">
    <property type="term" value="C:nucleus"/>
    <property type="evidence" value="ECO:0007669"/>
    <property type="project" value="UniProtKB-SubCell"/>
</dbReference>
<evidence type="ECO:0000256" key="6">
    <source>
        <dbReference type="SAM" id="Coils"/>
    </source>
</evidence>
<keyword evidence="2" id="KW-0805">Transcription regulation</keyword>
<feature type="compositionally biased region" description="Basic and acidic residues" evidence="7">
    <location>
        <begin position="66"/>
        <end position="77"/>
    </location>
</feature>
<dbReference type="EMBL" id="OIVN01002480">
    <property type="protein sequence ID" value="SPD04002.1"/>
    <property type="molecule type" value="Genomic_DNA"/>
</dbReference>
<keyword evidence="6" id="KW-0175">Coiled coil</keyword>
<dbReference type="GO" id="GO:0003677">
    <property type="term" value="F:DNA binding"/>
    <property type="evidence" value="ECO:0007669"/>
    <property type="project" value="UniProtKB-KW"/>
</dbReference>
<comment type="subcellular location">
    <subcellularLocation>
        <location evidence="1">Nucleus</location>
    </subcellularLocation>
</comment>
<dbReference type="PROSITE" id="PS50888">
    <property type="entry name" value="BHLH"/>
    <property type="match status" value="1"/>
</dbReference>
<dbReference type="Pfam" id="PF00010">
    <property type="entry name" value="HLH"/>
    <property type="match status" value="1"/>
</dbReference>
<organism evidence="10">
    <name type="scientific">Fagus sylvatica</name>
    <name type="common">Beechnut</name>
    <dbReference type="NCBI Taxonomy" id="28930"/>
    <lineage>
        <taxon>Eukaryota</taxon>
        <taxon>Viridiplantae</taxon>
        <taxon>Streptophyta</taxon>
        <taxon>Embryophyta</taxon>
        <taxon>Tracheophyta</taxon>
        <taxon>Spermatophyta</taxon>
        <taxon>Magnoliopsida</taxon>
        <taxon>eudicotyledons</taxon>
        <taxon>Gunneridae</taxon>
        <taxon>Pentapetalae</taxon>
        <taxon>rosids</taxon>
        <taxon>fabids</taxon>
        <taxon>Fagales</taxon>
        <taxon>Fagaceae</taxon>
        <taxon>Fagus</taxon>
    </lineage>
</organism>
<dbReference type="PROSITE" id="PS51671">
    <property type="entry name" value="ACT"/>
    <property type="match status" value="1"/>
</dbReference>
<feature type="domain" description="ACT" evidence="9">
    <location>
        <begin position="156"/>
        <end position="220"/>
    </location>
</feature>
<proteinExistence type="predicted"/>
<dbReference type="SUPFAM" id="SSF47459">
    <property type="entry name" value="HLH, helix-loop-helix DNA-binding domain"/>
    <property type="match status" value="1"/>
</dbReference>
<protein>
    <recommendedName>
        <fullName evidence="11">BHLH domain-containing protein</fullName>
    </recommendedName>
</protein>
<dbReference type="InterPro" id="IPR011598">
    <property type="entry name" value="bHLH_dom"/>
</dbReference>
<dbReference type="PANTHER" id="PTHR46772">
    <property type="entry name" value="BHLH DOMAIN-CONTAINING PROTEIN"/>
    <property type="match status" value="1"/>
</dbReference>
<dbReference type="GO" id="GO:0003700">
    <property type="term" value="F:DNA-binding transcription factor activity"/>
    <property type="evidence" value="ECO:0007669"/>
    <property type="project" value="InterPro"/>
</dbReference>
<dbReference type="GO" id="GO:0009960">
    <property type="term" value="P:endosperm development"/>
    <property type="evidence" value="ECO:0007669"/>
    <property type="project" value="InterPro"/>
</dbReference>
<evidence type="ECO:0000256" key="1">
    <source>
        <dbReference type="ARBA" id="ARBA00004123"/>
    </source>
</evidence>
<feature type="coiled-coil region" evidence="6">
    <location>
        <begin position="101"/>
        <end position="131"/>
    </location>
</feature>